<feature type="compositionally biased region" description="Basic and acidic residues" evidence="2">
    <location>
        <begin position="467"/>
        <end position="505"/>
    </location>
</feature>
<feature type="region of interest" description="Disordered" evidence="2">
    <location>
        <begin position="712"/>
        <end position="740"/>
    </location>
</feature>
<keyword evidence="1" id="KW-0175">Coiled coil</keyword>
<sequence>MDNNPDPLQQLQNLDPNEWPNIPKPLLGAVVCMKKCILSQSAKLNELNQKVNINSGNTQRKFEETEFKINQTHTFATALEETLKKQLKDTSDGLYSEISTFQSMMTKDFDFKQKSADTRLNIMQEQQFAMKRALQILPGAQEIERNIKDANAELRTNLKKEIFEYIVYPEVVTLNNKIMNSNENFEKYISKLQELVEVLRSNMQVMEAQQTERQQSFERLLRNVESEKREDLDGVQQSIKNVSNDLKTIEQYFSEKHKTILSFLTNVEKSSKEVISKSKGQEEKARELQEKTYDLEERSNEIEDRARDLEERAREMEDRINFLEDSLQRYGETQQEIQHIGEMEAEMLKEQKEKKKRKKEKKAKKNAENEEKIQELNNVYEPQESKVIKKSEQMEHLKLSLPLNPILNTLEDLPMSPDSFPSMVQDLTSLSPQVSSKFQEFPNPISNFIINPKEAFTKPSNLINEIEKSSEFPKTTRETVKMSRDSSFKRKDSSNILKESSKPSKESQILPRESPKLLRESPDAPKESPRTREYGRNRRDQNSEKKNIEEYGENDIGKRISPFISPRDRSLSNSPTKMMSDENLKKYSLKISSLEDKTKELENNLIVMQNKHKSEKLDLELMIKDLKDKLMWLPMNLNVIKGKTPTEARLYTIEARLRTEENNRADQYNLLLAAVNKIKLDITNMASSNNLAFPNISSGRYTARVLDRKPSIEMGDSMKGDQRYSDYQPRPEREKSRARKMSVDMDRNFRGQYFIKRGTLNDSIGF</sequence>
<reference evidence="3 4" key="1">
    <citation type="submission" date="2016-11" db="EMBL/GenBank/DDBJ databases">
        <title>The macronuclear genome of Stentor coeruleus: a giant cell with tiny introns.</title>
        <authorList>
            <person name="Slabodnick M."/>
            <person name="Ruby J.G."/>
            <person name="Reiff S.B."/>
            <person name="Swart E.C."/>
            <person name="Gosai S."/>
            <person name="Prabakaran S."/>
            <person name="Witkowska E."/>
            <person name="Larue G.E."/>
            <person name="Fisher S."/>
            <person name="Freeman R.M."/>
            <person name="Gunawardena J."/>
            <person name="Chu W."/>
            <person name="Stover N.A."/>
            <person name="Gregory B.D."/>
            <person name="Nowacki M."/>
            <person name="Derisi J."/>
            <person name="Roy S.W."/>
            <person name="Marshall W.F."/>
            <person name="Sood P."/>
        </authorList>
    </citation>
    <scope>NUCLEOTIDE SEQUENCE [LARGE SCALE GENOMIC DNA]</scope>
    <source>
        <strain evidence="3">WM001</strain>
    </source>
</reference>
<dbReference type="SUPFAM" id="SSF57997">
    <property type="entry name" value="Tropomyosin"/>
    <property type="match status" value="1"/>
</dbReference>
<evidence type="ECO:0000256" key="1">
    <source>
        <dbReference type="SAM" id="Coils"/>
    </source>
</evidence>
<dbReference type="EMBL" id="MPUH01000338">
    <property type="protein sequence ID" value="OMJ82512.1"/>
    <property type="molecule type" value="Genomic_DNA"/>
</dbReference>
<evidence type="ECO:0000313" key="4">
    <source>
        <dbReference type="Proteomes" id="UP000187209"/>
    </source>
</evidence>
<dbReference type="Proteomes" id="UP000187209">
    <property type="component" value="Unassembled WGS sequence"/>
</dbReference>
<evidence type="ECO:0000313" key="3">
    <source>
        <dbReference type="EMBL" id="OMJ82512.1"/>
    </source>
</evidence>
<feature type="compositionally biased region" description="Basic residues" evidence="2">
    <location>
        <begin position="354"/>
        <end position="364"/>
    </location>
</feature>
<dbReference type="AlphaFoldDB" id="A0A1R2C0H2"/>
<feature type="compositionally biased region" description="Basic and acidic residues" evidence="2">
    <location>
        <begin position="513"/>
        <end position="549"/>
    </location>
</feature>
<feature type="region of interest" description="Disordered" evidence="2">
    <location>
        <begin position="467"/>
        <end position="579"/>
    </location>
</feature>
<comment type="caution">
    <text evidence="3">The sequence shown here is derived from an EMBL/GenBank/DDBJ whole genome shotgun (WGS) entry which is preliminary data.</text>
</comment>
<feature type="compositionally biased region" description="Basic and acidic residues" evidence="2">
    <location>
        <begin position="365"/>
        <end position="374"/>
    </location>
</feature>
<name>A0A1R2C0H2_9CILI</name>
<protein>
    <submittedName>
        <fullName evidence="3">Uncharacterized protein</fullName>
    </submittedName>
</protein>
<organism evidence="3 4">
    <name type="scientific">Stentor coeruleus</name>
    <dbReference type="NCBI Taxonomy" id="5963"/>
    <lineage>
        <taxon>Eukaryota</taxon>
        <taxon>Sar</taxon>
        <taxon>Alveolata</taxon>
        <taxon>Ciliophora</taxon>
        <taxon>Postciliodesmatophora</taxon>
        <taxon>Heterotrichea</taxon>
        <taxon>Heterotrichida</taxon>
        <taxon>Stentoridae</taxon>
        <taxon>Stentor</taxon>
    </lineage>
</organism>
<feature type="coiled-coil region" evidence="1">
    <location>
        <begin position="584"/>
        <end position="629"/>
    </location>
</feature>
<proteinExistence type="predicted"/>
<keyword evidence="4" id="KW-1185">Reference proteome</keyword>
<gene>
    <name evidence="3" type="ORF">SteCoe_16801</name>
</gene>
<dbReference type="PANTHER" id="PTHR43049">
    <property type="entry name" value="EARLY ENDOSOME ANTIGEN"/>
    <property type="match status" value="1"/>
</dbReference>
<feature type="region of interest" description="Disordered" evidence="2">
    <location>
        <begin position="350"/>
        <end position="377"/>
    </location>
</feature>
<evidence type="ECO:0000256" key="2">
    <source>
        <dbReference type="SAM" id="MobiDB-lite"/>
    </source>
</evidence>
<accession>A0A1R2C0H2</accession>
<feature type="coiled-coil region" evidence="1">
    <location>
        <begin position="140"/>
        <end position="209"/>
    </location>
</feature>
<dbReference type="PANTHER" id="PTHR43049:SF1">
    <property type="entry name" value="EARLY ENDOSOME ANTIGEN"/>
    <property type="match status" value="1"/>
</dbReference>